<feature type="domain" description="EF-hand" evidence="5">
    <location>
        <begin position="160"/>
        <end position="194"/>
    </location>
</feature>
<feature type="signal peptide" evidence="4">
    <location>
        <begin position="1"/>
        <end position="23"/>
    </location>
</feature>
<dbReference type="CDD" id="cd00051">
    <property type="entry name" value="EFh"/>
    <property type="match status" value="1"/>
</dbReference>
<dbReference type="GO" id="GO:0005509">
    <property type="term" value="F:calcium ion binding"/>
    <property type="evidence" value="ECO:0007669"/>
    <property type="project" value="InterPro"/>
</dbReference>
<keyword evidence="4" id="KW-0732">Signal</keyword>
<feature type="domain" description="EF-hand" evidence="5">
    <location>
        <begin position="124"/>
        <end position="159"/>
    </location>
</feature>
<dbReference type="PANTHER" id="PTHR10891">
    <property type="entry name" value="EF-HAND CALCIUM-BINDING DOMAIN CONTAINING PROTEIN"/>
    <property type="match status" value="1"/>
</dbReference>
<dbReference type="SUPFAM" id="SSF47473">
    <property type="entry name" value="EF-hand"/>
    <property type="match status" value="1"/>
</dbReference>
<reference evidence="6" key="2">
    <citation type="journal article" date="2024" name="Plant">
        <title>Genomic evolution and insights into agronomic trait innovations of Sesamum species.</title>
        <authorList>
            <person name="Miao H."/>
            <person name="Wang L."/>
            <person name="Qu L."/>
            <person name="Liu H."/>
            <person name="Sun Y."/>
            <person name="Le M."/>
            <person name="Wang Q."/>
            <person name="Wei S."/>
            <person name="Zheng Y."/>
            <person name="Lin W."/>
            <person name="Duan Y."/>
            <person name="Cao H."/>
            <person name="Xiong S."/>
            <person name="Wang X."/>
            <person name="Wei L."/>
            <person name="Li C."/>
            <person name="Ma Q."/>
            <person name="Ju M."/>
            <person name="Zhao R."/>
            <person name="Li G."/>
            <person name="Mu C."/>
            <person name="Tian Q."/>
            <person name="Mei H."/>
            <person name="Zhang T."/>
            <person name="Gao T."/>
            <person name="Zhang H."/>
        </authorList>
    </citation>
    <scope>NUCLEOTIDE SEQUENCE</scope>
    <source>
        <strain evidence="6">K16</strain>
    </source>
</reference>
<dbReference type="InterPro" id="IPR039647">
    <property type="entry name" value="EF_hand_pair_protein_CML-like"/>
</dbReference>
<organism evidence="6 7">
    <name type="scientific">Sesamum angolense</name>
    <dbReference type="NCBI Taxonomy" id="2727404"/>
    <lineage>
        <taxon>Eukaryota</taxon>
        <taxon>Viridiplantae</taxon>
        <taxon>Streptophyta</taxon>
        <taxon>Embryophyta</taxon>
        <taxon>Tracheophyta</taxon>
        <taxon>Spermatophyta</taxon>
        <taxon>Magnoliopsida</taxon>
        <taxon>eudicotyledons</taxon>
        <taxon>Gunneridae</taxon>
        <taxon>Pentapetalae</taxon>
        <taxon>asterids</taxon>
        <taxon>lamiids</taxon>
        <taxon>Lamiales</taxon>
        <taxon>Pedaliaceae</taxon>
        <taxon>Sesamum</taxon>
    </lineage>
</organism>
<dbReference type="Gene3D" id="1.10.238.10">
    <property type="entry name" value="EF-hand"/>
    <property type="match status" value="1"/>
</dbReference>
<dbReference type="InterPro" id="IPR018247">
    <property type="entry name" value="EF_Hand_1_Ca_BS"/>
</dbReference>
<accession>A0AAE1WUT1</accession>
<gene>
    <name evidence="6" type="ORF">Sango_1087200</name>
</gene>
<dbReference type="Proteomes" id="UP001289374">
    <property type="component" value="Unassembled WGS sequence"/>
</dbReference>
<evidence type="ECO:0000256" key="2">
    <source>
        <dbReference type="ARBA" id="ARBA00022737"/>
    </source>
</evidence>
<dbReference type="SMART" id="SM00054">
    <property type="entry name" value="EFh"/>
    <property type="match status" value="2"/>
</dbReference>
<dbReference type="PROSITE" id="PS00018">
    <property type="entry name" value="EF_HAND_1"/>
    <property type="match status" value="2"/>
</dbReference>
<keyword evidence="7" id="KW-1185">Reference proteome</keyword>
<dbReference type="InterPro" id="IPR002048">
    <property type="entry name" value="EF_hand_dom"/>
</dbReference>
<dbReference type="Pfam" id="PF13499">
    <property type="entry name" value="EF-hand_7"/>
    <property type="match status" value="1"/>
</dbReference>
<keyword evidence="1" id="KW-0479">Metal-binding</keyword>
<feature type="chain" id="PRO_5042198859" evidence="4">
    <location>
        <begin position="24"/>
        <end position="194"/>
    </location>
</feature>
<dbReference type="AlphaFoldDB" id="A0AAE1WUT1"/>
<evidence type="ECO:0000256" key="4">
    <source>
        <dbReference type="SAM" id="SignalP"/>
    </source>
</evidence>
<dbReference type="EMBL" id="JACGWL010000006">
    <property type="protein sequence ID" value="KAK4399811.1"/>
    <property type="molecule type" value="Genomic_DNA"/>
</dbReference>
<dbReference type="FunFam" id="1.10.238.10:FF:000178">
    <property type="entry name" value="Calmodulin-2 A"/>
    <property type="match status" value="1"/>
</dbReference>
<name>A0AAE1WUT1_9LAMI</name>
<evidence type="ECO:0000313" key="6">
    <source>
        <dbReference type="EMBL" id="KAK4399811.1"/>
    </source>
</evidence>
<evidence type="ECO:0000256" key="3">
    <source>
        <dbReference type="ARBA" id="ARBA00022837"/>
    </source>
</evidence>
<keyword evidence="2" id="KW-0677">Repeat</keyword>
<protein>
    <submittedName>
        <fullName evidence="6">Calcium-binding protein CML46</fullName>
    </submittedName>
</protein>
<evidence type="ECO:0000259" key="5">
    <source>
        <dbReference type="PROSITE" id="PS50222"/>
    </source>
</evidence>
<evidence type="ECO:0000313" key="7">
    <source>
        <dbReference type="Proteomes" id="UP001289374"/>
    </source>
</evidence>
<sequence>MELTVASIITNLLVLLFRHGVYLDTNSFFSGVHFSFLQTLSEFFPTTWNMILGRKVEFSNTSGPIQRVPSCNKETCGGENEIHVREINLVMNRLGMVGGLEEGNGSKSVLGADDFLALFEEEEPSLEEIKETFGVFDVNKDGFIDGSELQTVLCSLGLECCLEECKRMIVAFDGNGDGLIDFQDFLKFMERCLC</sequence>
<proteinExistence type="predicted"/>
<reference evidence="6" key="1">
    <citation type="submission" date="2020-06" db="EMBL/GenBank/DDBJ databases">
        <authorList>
            <person name="Li T."/>
            <person name="Hu X."/>
            <person name="Zhang T."/>
            <person name="Song X."/>
            <person name="Zhang H."/>
            <person name="Dai N."/>
            <person name="Sheng W."/>
            <person name="Hou X."/>
            <person name="Wei L."/>
        </authorList>
    </citation>
    <scope>NUCLEOTIDE SEQUENCE</scope>
    <source>
        <strain evidence="6">K16</strain>
        <tissue evidence="6">Leaf</tissue>
    </source>
</reference>
<keyword evidence="3" id="KW-0106">Calcium</keyword>
<dbReference type="GO" id="GO:0043226">
    <property type="term" value="C:organelle"/>
    <property type="evidence" value="ECO:0007669"/>
    <property type="project" value="UniProtKB-ARBA"/>
</dbReference>
<evidence type="ECO:0000256" key="1">
    <source>
        <dbReference type="ARBA" id="ARBA00022723"/>
    </source>
</evidence>
<dbReference type="InterPro" id="IPR011992">
    <property type="entry name" value="EF-hand-dom_pair"/>
</dbReference>
<dbReference type="PROSITE" id="PS50222">
    <property type="entry name" value="EF_HAND_2"/>
    <property type="match status" value="2"/>
</dbReference>
<comment type="caution">
    <text evidence="6">The sequence shown here is derived from an EMBL/GenBank/DDBJ whole genome shotgun (WGS) entry which is preliminary data.</text>
</comment>